<dbReference type="GeneID" id="115034068"/>
<reference evidence="3" key="1">
    <citation type="submission" date="2010-06" db="EMBL/GenBank/DDBJ databases">
        <authorList>
            <person name="Jiang H."/>
            <person name="Abraham K."/>
            <person name="Ali S."/>
            <person name="Alsbrooks S.L."/>
            <person name="Anim B.N."/>
            <person name="Anosike U.S."/>
            <person name="Attaway T."/>
            <person name="Bandaranaike D.P."/>
            <person name="Battles P.K."/>
            <person name="Bell S.N."/>
            <person name="Bell A.V."/>
            <person name="Beltran B."/>
            <person name="Bickham C."/>
            <person name="Bustamante Y."/>
            <person name="Caleb T."/>
            <person name="Canada A."/>
            <person name="Cardenas V."/>
            <person name="Carter K."/>
            <person name="Chacko J."/>
            <person name="Chandrabose M.N."/>
            <person name="Chavez D."/>
            <person name="Chavez A."/>
            <person name="Chen L."/>
            <person name="Chu H.-S."/>
            <person name="Claassen K.J."/>
            <person name="Cockrell R."/>
            <person name="Collins M."/>
            <person name="Cooper J.A."/>
            <person name="Cree A."/>
            <person name="Curry S.M."/>
            <person name="Da Y."/>
            <person name="Dao M.D."/>
            <person name="Das B."/>
            <person name="Davila M.-L."/>
            <person name="Davy-Carroll L."/>
            <person name="Denson S."/>
            <person name="Dinh H."/>
            <person name="Ebong V.E."/>
            <person name="Edwards J.R."/>
            <person name="Egan A."/>
            <person name="El-Daye J."/>
            <person name="Escobedo L."/>
            <person name="Fernandez S."/>
            <person name="Fernando P.R."/>
            <person name="Flagg N."/>
            <person name="Forbes L.D."/>
            <person name="Fowler R.G."/>
            <person name="Fu Q."/>
            <person name="Gabisi R.A."/>
            <person name="Ganer J."/>
            <person name="Garbino Pronczuk A."/>
            <person name="Garcia R.M."/>
            <person name="Garner T."/>
            <person name="Garrett T.E."/>
            <person name="Gonzalez D.A."/>
            <person name="Hamid H."/>
            <person name="Hawkins E.S."/>
            <person name="Hirani K."/>
            <person name="Hogues M.E."/>
            <person name="Hollins B."/>
            <person name="Hsiao C.-H."/>
            <person name="Jabil R."/>
            <person name="James M.L."/>
            <person name="Jhangiani S.N."/>
            <person name="Johnson B."/>
            <person name="Johnson Q."/>
            <person name="Joshi V."/>
            <person name="Kalu J.B."/>
            <person name="Kam C."/>
            <person name="Kashfia A."/>
            <person name="Keebler J."/>
            <person name="Kisamo H."/>
            <person name="Kovar C.L."/>
            <person name="Lago L.A."/>
            <person name="Lai C.-Y."/>
            <person name="Laidlaw J."/>
            <person name="Lara F."/>
            <person name="Le T.-K."/>
            <person name="Lee S.L."/>
            <person name="Legall F.H."/>
            <person name="Lemon S.J."/>
            <person name="Lewis L.R."/>
            <person name="Li B."/>
            <person name="Liu Y."/>
            <person name="Liu Y.-S."/>
            <person name="Lopez J."/>
            <person name="Lozado R.J."/>
            <person name="Lu J."/>
            <person name="Madu R.C."/>
            <person name="Maheshwari M."/>
            <person name="Maheshwari R."/>
            <person name="Malloy K."/>
            <person name="Martinez E."/>
            <person name="Mathew T."/>
            <person name="Mercado I.C."/>
            <person name="Mercado C."/>
            <person name="Meyer B."/>
            <person name="Montgomery K."/>
            <person name="Morgan M.B."/>
            <person name="Munidasa M."/>
            <person name="Nazareth L.V."/>
            <person name="Nelson J."/>
            <person name="Ng B.M."/>
            <person name="Nguyen N.B."/>
            <person name="Nguyen P.Q."/>
            <person name="Nguyen T."/>
            <person name="Obregon M."/>
            <person name="Okwuonu G.O."/>
            <person name="Onwere C.G."/>
            <person name="Orozco G."/>
            <person name="Parra A."/>
            <person name="Patel S."/>
            <person name="Patil S."/>
            <person name="Perez A."/>
            <person name="Perez Y."/>
            <person name="Pham C."/>
            <person name="Primus E.L."/>
            <person name="Pu L.-L."/>
            <person name="Puazo M."/>
            <person name="Qin X."/>
            <person name="Quiroz J.B."/>
            <person name="Reese J."/>
            <person name="Richards S."/>
            <person name="Rives C.M."/>
            <person name="Robberts R."/>
            <person name="Ruiz S.J."/>
            <person name="Ruiz M.J."/>
            <person name="Santibanez J."/>
            <person name="Schneider B.W."/>
            <person name="Sisson I."/>
            <person name="Smith M."/>
            <person name="Sodergren E."/>
            <person name="Song X.-Z."/>
            <person name="Song B.B."/>
            <person name="Summersgill H."/>
            <person name="Thelus R."/>
            <person name="Thornton R.D."/>
            <person name="Trejos Z.Y."/>
            <person name="Usmani K."/>
            <person name="Vattathil S."/>
            <person name="Villasana D."/>
            <person name="Walker D.L."/>
            <person name="Wang S."/>
            <person name="Wang K."/>
            <person name="White C.S."/>
            <person name="Williams A.C."/>
            <person name="Williamson J."/>
            <person name="Wilson K."/>
            <person name="Woghiren I.O."/>
            <person name="Woodworth J.R."/>
            <person name="Worley K.C."/>
            <person name="Wright R.A."/>
            <person name="Wu W."/>
            <person name="Young L."/>
            <person name="Zhang L."/>
            <person name="Zhang J."/>
            <person name="Zhu Y."/>
            <person name="Muzny D.M."/>
            <person name="Weinstock G."/>
            <person name="Gibbs R.A."/>
        </authorList>
    </citation>
    <scope>NUCLEOTIDE SEQUENCE [LARGE SCALE GENOMIC DNA]</scope>
    <source>
        <strain evidence="3">LSR1</strain>
    </source>
</reference>
<dbReference type="KEGG" id="api:115034068"/>
<evidence type="ECO:0000256" key="1">
    <source>
        <dbReference type="SAM" id="MobiDB-lite"/>
    </source>
</evidence>
<protein>
    <submittedName>
        <fullName evidence="2">Uncharacterized protein</fullName>
    </submittedName>
</protein>
<dbReference type="Proteomes" id="UP000007819">
    <property type="component" value="Chromosome A2"/>
</dbReference>
<dbReference type="RefSeq" id="XP_029345339.1">
    <property type="nucleotide sequence ID" value="XM_029489479.1"/>
</dbReference>
<accession>A0A8R2NQ38</accession>
<name>A0A8R2NQ38_ACYPI</name>
<evidence type="ECO:0000313" key="2">
    <source>
        <dbReference type="EnsemblMetazoa" id="XP_029345339.1"/>
    </source>
</evidence>
<reference evidence="2" key="2">
    <citation type="submission" date="2022-06" db="UniProtKB">
        <authorList>
            <consortium name="EnsemblMetazoa"/>
        </authorList>
    </citation>
    <scope>IDENTIFICATION</scope>
</reference>
<evidence type="ECO:0000313" key="3">
    <source>
        <dbReference type="Proteomes" id="UP000007819"/>
    </source>
</evidence>
<dbReference type="EnsemblMetazoa" id="XM_029489479.1">
    <property type="protein sequence ID" value="XP_029345339.1"/>
    <property type="gene ID" value="LOC115034068"/>
</dbReference>
<feature type="compositionally biased region" description="Acidic residues" evidence="1">
    <location>
        <begin position="1"/>
        <end position="14"/>
    </location>
</feature>
<keyword evidence="3" id="KW-1185">Reference proteome</keyword>
<feature type="compositionally biased region" description="Low complexity" evidence="1">
    <location>
        <begin position="42"/>
        <end position="57"/>
    </location>
</feature>
<proteinExistence type="predicted"/>
<organism evidence="2 3">
    <name type="scientific">Acyrthosiphon pisum</name>
    <name type="common">Pea aphid</name>
    <dbReference type="NCBI Taxonomy" id="7029"/>
    <lineage>
        <taxon>Eukaryota</taxon>
        <taxon>Metazoa</taxon>
        <taxon>Ecdysozoa</taxon>
        <taxon>Arthropoda</taxon>
        <taxon>Hexapoda</taxon>
        <taxon>Insecta</taxon>
        <taxon>Pterygota</taxon>
        <taxon>Neoptera</taxon>
        <taxon>Paraneoptera</taxon>
        <taxon>Hemiptera</taxon>
        <taxon>Sternorrhyncha</taxon>
        <taxon>Aphidomorpha</taxon>
        <taxon>Aphidoidea</taxon>
        <taxon>Aphididae</taxon>
        <taxon>Macrosiphini</taxon>
        <taxon>Acyrthosiphon</taxon>
    </lineage>
</organism>
<feature type="region of interest" description="Disordered" evidence="1">
    <location>
        <begin position="1"/>
        <end position="170"/>
    </location>
</feature>
<feature type="compositionally biased region" description="Acidic residues" evidence="1">
    <location>
        <begin position="65"/>
        <end position="74"/>
    </location>
</feature>
<sequence>MSPDAQVDDDEGSDDSVFPFMRRRANVLSDHSEDEPNDLDRGSLLSRNGSLSSLINSPFASDVESIQDLDDGSEQNEINVMSPDAQVDDDEGSDDSVFPFMRRRANVLSDHSEDEPNDLDRGSLLSRNGSLSSLRNSPFASDVENIQDLNDESEQNEINVMSPDGMFIDF</sequence>
<feature type="compositionally biased region" description="Low complexity" evidence="1">
    <location>
        <begin position="122"/>
        <end position="137"/>
    </location>
</feature>
<dbReference type="AlphaFoldDB" id="A0A8R2NQ38"/>